<dbReference type="GO" id="GO:0005634">
    <property type="term" value="C:nucleus"/>
    <property type="evidence" value="ECO:0007669"/>
    <property type="project" value="TreeGrafter"/>
</dbReference>
<dbReference type="Proteomes" id="UP000308199">
    <property type="component" value="Unassembled WGS sequence"/>
</dbReference>
<dbReference type="Gene3D" id="1.25.40.20">
    <property type="entry name" value="Ankyrin repeat-containing domain"/>
    <property type="match status" value="1"/>
</dbReference>
<protein>
    <submittedName>
        <fullName evidence="2">Uncharacterized protein</fullName>
    </submittedName>
</protein>
<accession>A0A4S4L8A7</accession>
<name>A0A4S4L8A7_9AGAM</name>
<dbReference type="InterPro" id="IPR029063">
    <property type="entry name" value="SAM-dependent_MTases_sf"/>
</dbReference>
<dbReference type="InterPro" id="IPR036770">
    <property type="entry name" value="Ankyrin_rpt-contain_sf"/>
</dbReference>
<dbReference type="InterPro" id="IPR051038">
    <property type="entry name" value="RMT2/GAMT_Mtase"/>
</dbReference>
<dbReference type="Gene3D" id="3.40.50.150">
    <property type="entry name" value="Vaccinia Virus protein VP39"/>
    <property type="match status" value="1"/>
</dbReference>
<gene>
    <name evidence="2" type="ORF">EW145_g3532</name>
</gene>
<dbReference type="PROSITE" id="PS50088">
    <property type="entry name" value="ANK_REPEAT"/>
    <property type="match status" value="1"/>
</dbReference>
<proteinExistence type="predicted"/>
<dbReference type="PROSITE" id="PS50297">
    <property type="entry name" value="ANK_REP_REGION"/>
    <property type="match status" value="1"/>
</dbReference>
<organism evidence="2 3">
    <name type="scientific">Phellinidium pouzarii</name>
    <dbReference type="NCBI Taxonomy" id="167371"/>
    <lineage>
        <taxon>Eukaryota</taxon>
        <taxon>Fungi</taxon>
        <taxon>Dikarya</taxon>
        <taxon>Basidiomycota</taxon>
        <taxon>Agaricomycotina</taxon>
        <taxon>Agaricomycetes</taxon>
        <taxon>Hymenochaetales</taxon>
        <taxon>Hymenochaetaceae</taxon>
        <taxon>Phellinidium</taxon>
    </lineage>
</organism>
<sequence length="380" mass="41987">MSGDGEQDIDITGPAEDAEIDALVGLGKSLIASIFDRKPLAELKALIAQDAPLWYQDDDGNSALHAAAYTESQALVDLLIERGAVWNVVDDLGNTAGDVALSLNNGTCYRSIRDAGLRSANFFFWFGVNTTEYLLSHLSSKKTQLDTPSSLILRTNDTAAAASSTEFLNSRLKFTKDVNGQDVCLVKAGGADIGVMMGWERGIMQETVKKLCSDVDDEYSVLNIGFGLGISLPIPPKQHFIIEAHPDVLAHMRELGWYDKPGVTILEGKWQDFIESEELLTVGGFDAIYTDTFSEDYQDALFYDVYTQLSELHLSNVGMEVTWSDVDVVGDQAEYDKWSGTRKYFGMRFYRLPLARMSAHIITNKKLSPSIKSAVTFCRK</sequence>
<keyword evidence="1" id="KW-0040">ANK repeat</keyword>
<keyword evidence="3" id="KW-1185">Reference proteome</keyword>
<evidence type="ECO:0000256" key="1">
    <source>
        <dbReference type="PROSITE-ProRule" id="PRU00023"/>
    </source>
</evidence>
<dbReference type="OrthoDB" id="19014at2759"/>
<dbReference type="SUPFAM" id="SSF53335">
    <property type="entry name" value="S-adenosyl-L-methionine-dependent methyltransferases"/>
    <property type="match status" value="1"/>
</dbReference>
<dbReference type="PANTHER" id="PTHR32379:SF1">
    <property type="entry name" value="GUANIDINOACETATE N-METHYLTRANSFERASE"/>
    <property type="match status" value="1"/>
</dbReference>
<evidence type="ECO:0000313" key="2">
    <source>
        <dbReference type="EMBL" id="THH07221.1"/>
    </source>
</evidence>
<dbReference type="EMBL" id="SGPK01000153">
    <property type="protein sequence ID" value="THH07221.1"/>
    <property type="molecule type" value="Genomic_DNA"/>
</dbReference>
<dbReference type="PANTHER" id="PTHR32379">
    <property type="entry name" value="GUANIDINOACETATE N-METHYLTRANSFERASE"/>
    <property type="match status" value="1"/>
</dbReference>
<dbReference type="InterPro" id="IPR002110">
    <property type="entry name" value="Ankyrin_rpt"/>
</dbReference>
<feature type="repeat" description="ANK" evidence="1">
    <location>
        <begin position="59"/>
        <end position="91"/>
    </location>
</feature>
<dbReference type="GO" id="GO:0005737">
    <property type="term" value="C:cytoplasm"/>
    <property type="evidence" value="ECO:0007669"/>
    <property type="project" value="TreeGrafter"/>
</dbReference>
<dbReference type="SUPFAM" id="SSF48403">
    <property type="entry name" value="Ankyrin repeat"/>
    <property type="match status" value="1"/>
</dbReference>
<dbReference type="Pfam" id="PF00023">
    <property type="entry name" value="Ank"/>
    <property type="match status" value="1"/>
</dbReference>
<comment type="caution">
    <text evidence="2">The sequence shown here is derived from an EMBL/GenBank/DDBJ whole genome shotgun (WGS) entry which is preliminary data.</text>
</comment>
<evidence type="ECO:0000313" key="3">
    <source>
        <dbReference type="Proteomes" id="UP000308199"/>
    </source>
</evidence>
<dbReference type="GO" id="GO:0019702">
    <property type="term" value="F:protein arginine N5-methyltransferase activity"/>
    <property type="evidence" value="ECO:0007669"/>
    <property type="project" value="TreeGrafter"/>
</dbReference>
<reference evidence="2 3" key="1">
    <citation type="submission" date="2019-02" db="EMBL/GenBank/DDBJ databases">
        <title>Genome sequencing of the rare red list fungi Phellinidium pouzarii.</title>
        <authorList>
            <person name="Buettner E."/>
            <person name="Kellner H."/>
        </authorList>
    </citation>
    <scope>NUCLEOTIDE SEQUENCE [LARGE SCALE GENOMIC DNA]</scope>
    <source>
        <strain evidence="2 3">DSM 108285</strain>
    </source>
</reference>
<dbReference type="AlphaFoldDB" id="A0A4S4L8A7"/>